<feature type="transmembrane region" description="Helical" evidence="1">
    <location>
        <begin position="61"/>
        <end position="80"/>
    </location>
</feature>
<dbReference type="InterPro" id="IPR020532">
    <property type="entry name" value="Cycloeucalenol_cycloisomerase"/>
</dbReference>
<keyword evidence="1" id="KW-0472">Membrane</keyword>
<evidence type="ECO:0000256" key="1">
    <source>
        <dbReference type="SAM" id="Phobius"/>
    </source>
</evidence>
<keyword evidence="1" id="KW-0812">Transmembrane</keyword>
<feature type="transmembrane region" description="Helical" evidence="1">
    <location>
        <begin position="284"/>
        <end position="301"/>
    </location>
</feature>
<proteinExistence type="predicted"/>
<feature type="transmembrane region" description="Helical" evidence="1">
    <location>
        <begin position="201"/>
        <end position="222"/>
    </location>
</feature>
<dbReference type="GO" id="GO:0047793">
    <property type="term" value="F:cycloeucalenol cycloisomerase activity"/>
    <property type="evidence" value="ECO:0007669"/>
    <property type="project" value="InterPro"/>
</dbReference>
<dbReference type="PANTHER" id="PTHR35136:SF1">
    <property type="entry name" value="CYCLOEUCALENOL CYCLOISOMERASE"/>
    <property type="match status" value="1"/>
</dbReference>
<feature type="transmembrane region" description="Helical" evidence="1">
    <location>
        <begin position="132"/>
        <end position="151"/>
    </location>
</feature>
<dbReference type="Proteomes" id="UP000326939">
    <property type="component" value="Chromosome 15"/>
</dbReference>
<protein>
    <recommendedName>
        <fullName evidence="4">Cycloeucalenol cycloisomerase</fullName>
    </recommendedName>
</protein>
<feature type="transmembrane region" description="Helical" evidence="1">
    <location>
        <begin position="92"/>
        <end position="112"/>
    </location>
</feature>
<name>A0A5N5K0N2_9ROSI</name>
<feature type="transmembrane region" description="Helical" evidence="1">
    <location>
        <begin position="29"/>
        <end position="49"/>
    </location>
</feature>
<dbReference type="PANTHER" id="PTHR35136">
    <property type="entry name" value="CYCLOEUCALENOL CYCLOISOMERASE"/>
    <property type="match status" value="1"/>
</dbReference>
<accession>A0A5N5K0N2</accession>
<dbReference type="AlphaFoldDB" id="A0A5N5K0N2"/>
<evidence type="ECO:0008006" key="4">
    <source>
        <dbReference type="Google" id="ProtNLM"/>
    </source>
</evidence>
<evidence type="ECO:0000313" key="2">
    <source>
        <dbReference type="EMBL" id="KAB5525119.1"/>
    </source>
</evidence>
<sequence>MGGKESSDSSRSSPSLWLAPDPSKRWGEIFFLCYTPFWLTLCLGIVIPYKLYESFTELEYLLLGLISAVPSFLIPMMFVGKADSKLCWKDRYWVKASLWIIIFSYVGNYFWTHYFFTVLGASYTFPSWKMNNVPHTTFLLTHVCFLFYHVASNMTIRRLRHAVADLPDNLRWAAEGAWILALSYFIAYLETLAVSNVGGKVIVCLLIVFLNHIMVLSMGPFFNAIQKLVQHQFPYYEFVDRASMYKVGSLFYAIYFFVSFPMFLRIDEKPGDLWELPRVAVDSLGAAMLVTIILDLWRIFLGPIKHKLEIERAHSVTHDIASVTLGGNLFVRSWKREGSSVLRKSLHPLPSWLGSISLWGLARSDL</sequence>
<comment type="caution">
    <text evidence="2">The sequence shown here is derived from an EMBL/GenBank/DDBJ whole genome shotgun (WGS) entry which is preliminary data.</text>
</comment>
<feature type="transmembrane region" description="Helical" evidence="1">
    <location>
        <begin position="243"/>
        <end position="264"/>
    </location>
</feature>
<organism evidence="2 3">
    <name type="scientific">Salix brachista</name>
    <dbReference type="NCBI Taxonomy" id="2182728"/>
    <lineage>
        <taxon>Eukaryota</taxon>
        <taxon>Viridiplantae</taxon>
        <taxon>Streptophyta</taxon>
        <taxon>Embryophyta</taxon>
        <taxon>Tracheophyta</taxon>
        <taxon>Spermatophyta</taxon>
        <taxon>Magnoliopsida</taxon>
        <taxon>eudicotyledons</taxon>
        <taxon>Gunneridae</taxon>
        <taxon>Pentapetalae</taxon>
        <taxon>rosids</taxon>
        <taxon>fabids</taxon>
        <taxon>Malpighiales</taxon>
        <taxon>Salicaceae</taxon>
        <taxon>Saliceae</taxon>
        <taxon>Salix</taxon>
    </lineage>
</organism>
<keyword evidence="3" id="KW-1185">Reference proteome</keyword>
<reference evidence="3" key="1">
    <citation type="journal article" date="2019" name="Gigascience">
        <title>De novo genome assembly of the endangered Acer yangbiense, a plant species with extremely small populations endemic to Yunnan Province, China.</title>
        <authorList>
            <person name="Yang J."/>
            <person name="Wariss H.M."/>
            <person name="Tao L."/>
            <person name="Zhang R."/>
            <person name="Yun Q."/>
            <person name="Hollingsworth P."/>
            <person name="Dao Z."/>
            <person name="Luo G."/>
            <person name="Guo H."/>
            <person name="Ma Y."/>
            <person name="Sun W."/>
        </authorList>
    </citation>
    <scope>NUCLEOTIDE SEQUENCE [LARGE SCALE GENOMIC DNA]</scope>
    <source>
        <strain evidence="3">cv. br00</strain>
    </source>
</reference>
<gene>
    <name evidence="2" type="ORF">DKX38_022868</name>
</gene>
<evidence type="ECO:0000313" key="3">
    <source>
        <dbReference type="Proteomes" id="UP000326939"/>
    </source>
</evidence>
<dbReference type="EMBL" id="VDCV01000015">
    <property type="protein sequence ID" value="KAB5525119.1"/>
    <property type="molecule type" value="Genomic_DNA"/>
</dbReference>
<keyword evidence="1" id="KW-1133">Transmembrane helix</keyword>
<feature type="transmembrane region" description="Helical" evidence="1">
    <location>
        <begin position="172"/>
        <end position="189"/>
    </location>
</feature>